<dbReference type="EMBL" id="SAVA01000003">
    <property type="protein sequence ID" value="RWR53300.1"/>
    <property type="molecule type" value="Genomic_DNA"/>
</dbReference>
<dbReference type="AlphaFoldDB" id="A0A3S3MR29"/>
<keyword evidence="1" id="KW-0732">Signal</keyword>
<evidence type="ECO:0000313" key="3">
    <source>
        <dbReference type="Proteomes" id="UP000288071"/>
    </source>
</evidence>
<evidence type="ECO:0000256" key="1">
    <source>
        <dbReference type="SAM" id="SignalP"/>
    </source>
</evidence>
<organism evidence="2 3">
    <name type="scientific">Paenirhodobacter huangdaonensis</name>
    <dbReference type="NCBI Taxonomy" id="2501515"/>
    <lineage>
        <taxon>Bacteria</taxon>
        <taxon>Pseudomonadati</taxon>
        <taxon>Pseudomonadota</taxon>
        <taxon>Alphaproteobacteria</taxon>
        <taxon>Rhodobacterales</taxon>
        <taxon>Rhodobacter group</taxon>
        <taxon>Paenirhodobacter</taxon>
    </lineage>
</organism>
<evidence type="ECO:0008006" key="4">
    <source>
        <dbReference type="Google" id="ProtNLM"/>
    </source>
</evidence>
<dbReference type="PROSITE" id="PS51257">
    <property type="entry name" value="PROKAR_LIPOPROTEIN"/>
    <property type="match status" value="1"/>
</dbReference>
<evidence type="ECO:0000313" key="2">
    <source>
        <dbReference type="EMBL" id="RWR53300.1"/>
    </source>
</evidence>
<comment type="caution">
    <text evidence="2">The sequence shown here is derived from an EMBL/GenBank/DDBJ whole genome shotgun (WGS) entry which is preliminary data.</text>
</comment>
<dbReference type="RefSeq" id="WP_128155566.1">
    <property type="nucleotide sequence ID" value="NZ_JBHSOM010000009.1"/>
</dbReference>
<accession>A0A3S3MR29</accession>
<feature type="signal peptide" evidence="1">
    <location>
        <begin position="1"/>
        <end position="23"/>
    </location>
</feature>
<feature type="chain" id="PRO_5018740984" description="Lipoprotein" evidence="1">
    <location>
        <begin position="24"/>
        <end position="122"/>
    </location>
</feature>
<dbReference type="Proteomes" id="UP000288071">
    <property type="component" value="Unassembled WGS sequence"/>
</dbReference>
<sequence length="122" mass="12417">MKRGLPAVSAALAALMLAGCMTAAPGTGTATAALAPPVPKDERSHGTFEQMTGINGDAVSAISGDSKRAYIYFDFFAADKTAVKAAPAKLCAHYGKGLKSSFVTEPGDREPGIKVLVVDCAG</sequence>
<reference evidence="3" key="1">
    <citation type="submission" date="2019-01" db="EMBL/GenBank/DDBJ databases">
        <title>Sinorhodobacter populi sp. nov. isolated from the symptomatic bark tissue of Populus euramericana canker.</title>
        <authorList>
            <person name="Li Y."/>
        </authorList>
    </citation>
    <scope>NUCLEOTIDE SEQUENCE [LARGE SCALE GENOMIC DNA]</scope>
    <source>
        <strain evidence="3">CGMCC 1.12963</strain>
    </source>
</reference>
<gene>
    <name evidence="2" type="ORF">EOW66_06200</name>
</gene>
<keyword evidence="3" id="KW-1185">Reference proteome</keyword>
<protein>
    <recommendedName>
        <fullName evidence="4">Lipoprotein</fullName>
    </recommendedName>
</protein>
<name>A0A3S3MR29_9RHOB</name>
<proteinExistence type="predicted"/>
<reference evidence="2 3" key="2">
    <citation type="submission" date="2019-01" db="EMBL/GenBank/DDBJ databases">
        <title>Sinorhodobacter populi sp. nov. isolated from the symptomatic bark tissue of Populus euramericana canker.</title>
        <authorList>
            <person name="Xu G."/>
        </authorList>
    </citation>
    <scope>NUCLEOTIDE SEQUENCE [LARGE SCALE GENOMIC DNA]</scope>
    <source>
        <strain evidence="2 3">CGMCC 1.12963</strain>
    </source>
</reference>